<dbReference type="PANTHER" id="PTHR36438:SF1">
    <property type="entry name" value="IRON-SULFUR CLUSTER REPAIR PROTEIN YTFE"/>
    <property type="match status" value="1"/>
</dbReference>
<keyword evidence="2" id="KW-0963">Cytoplasm</keyword>
<dbReference type="InterPro" id="IPR019903">
    <property type="entry name" value="RIC_family"/>
</dbReference>
<evidence type="ECO:0000256" key="3">
    <source>
        <dbReference type="ARBA" id="ARBA00022723"/>
    </source>
</evidence>
<evidence type="ECO:0000313" key="6">
    <source>
        <dbReference type="EMBL" id="MBU3856651.1"/>
    </source>
</evidence>
<keyword evidence="4" id="KW-0408">Iron</keyword>
<evidence type="ECO:0000256" key="2">
    <source>
        <dbReference type="ARBA" id="ARBA00022490"/>
    </source>
</evidence>
<protein>
    <submittedName>
        <fullName evidence="6">Hemerythrin domain-containing protein</fullName>
    </submittedName>
</protein>
<dbReference type="Pfam" id="PF01814">
    <property type="entry name" value="Hemerythrin"/>
    <property type="match status" value="1"/>
</dbReference>
<evidence type="ECO:0000256" key="4">
    <source>
        <dbReference type="ARBA" id="ARBA00023004"/>
    </source>
</evidence>
<evidence type="ECO:0000256" key="1">
    <source>
        <dbReference type="ARBA" id="ARBA00004496"/>
    </source>
</evidence>
<dbReference type="Proteomes" id="UP000784286">
    <property type="component" value="Unassembled WGS sequence"/>
</dbReference>
<reference evidence="6" key="2">
    <citation type="submission" date="2021-04" db="EMBL/GenBank/DDBJ databases">
        <authorList>
            <person name="Gilroy R."/>
        </authorList>
    </citation>
    <scope>NUCLEOTIDE SEQUENCE</scope>
    <source>
        <strain evidence="6">8470</strain>
    </source>
</reference>
<sequence length="238" mass="27484">MKPIFMCTNGARTYKPADKMSDLICDNYALLQVLSRFGVALGFGDKSVKEVCEMNQVDCDTFLIVVNFLCEDGNRIQDHLKGLSIPALMDYLKRAHHYFLDFQLPTIRRKLIEAIDCSQENEVACLIIKFFDAYVHEVRKHMEYENEKVFVYVGRLLEGEKTEGYNIGVFARNHDQINAKLTELKNIIIKYYPGGADNQLLNATLFDIFSCEEDLDSHNRVEDYLFVPAIMELEKEAR</sequence>
<evidence type="ECO:0000259" key="5">
    <source>
        <dbReference type="Pfam" id="PF01814"/>
    </source>
</evidence>
<reference evidence="6" key="1">
    <citation type="journal article" date="2021" name="PeerJ">
        <title>Extensive microbial diversity within the chicken gut microbiome revealed by metagenomics and culture.</title>
        <authorList>
            <person name="Gilroy R."/>
            <person name="Ravi A."/>
            <person name="Getino M."/>
            <person name="Pursley I."/>
            <person name="Horton D.L."/>
            <person name="Alikhan N.F."/>
            <person name="Baker D."/>
            <person name="Gharbi K."/>
            <person name="Hall N."/>
            <person name="Watson M."/>
            <person name="Adriaenssens E.M."/>
            <person name="Foster-Nyarko E."/>
            <person name="Jarju S."/>
            <person name="Secka A."/>
            <person name="Antonio M."/>
            <person name="Oren A."/>
            <person name="Chaudhuri R.R."/>
            <person name="La Ragione R."/>
            <person name="Hildebrand F."/>
            <person name="Pallen M.J."/>
        </authorList>
    </citation>
    <scope>NUCLEOTIDE SEQUENCE</scope>
    <source>
        <strain evidence="6">8470</strain>
    </source>
</reference>
<gene>
    <name evidence="6" type="ORF">H9928_08890</name>
</gene>
<feature type="domain" description="Hemerythrin-like" evidence="5">
    <location>
        <begin position="90"/>
        <end position="230"/>
    </location>
</feature>
<evidence type="ECO:0000313" key="7">
    <source>
        <dbReference type="Proteomes" id="UP000784286"/>
    </source>
</evidence>
<proteinExistence type="predicted"/>
<comment type="caution">
    <text evidence="6">The sequence shown here is derived from an EMBL/GenBank/DDBJ whole genome shotgun (WGS) entry which is preliminary data.</text>
</comment>
<accession>A0A948X3M6</accession>
<dbReference type="InterPro" id="IPR012312">
    <property type="entry name" value="Hemerythrin-like"/>
</dbReference>
<dbReference type="EMBL" id="JAHLFJ010000080">
    <property type="protein sequence ID" value="MBU3856651.1"/>
    <property type="molecule type" value="Genomic_DNA"/>
</dbReference>
<keyword evidence="3" id="KW-0479">Metal-binding</keyword>
<dbReference type="Gene3D" id="1.20.120.520">
    <property type="entry name" value="nmb1532 protein domain like"/>
    <property type="match status" value="1"/>
</dbReference>
<name>A0A948X3M6_9BACT</name>
<dbReference type="GO" id="GO:0005737">
    <property type="term" value="C:cytoplasm"/>
    <property type="evidence" value="ECO:0007669"/>
    <property type="project" value="UniProtKB-SubCell"/>
</dbReference>
<organism evidence="6 7">
    <name type="scientific">Candidatus Phocaeicola excrementipullorum</name>
    <dbReference type="NCBI Taxonomy" id="2838731"/>
    <lineage>
        <taxon>Bacteria</taxon>
        <taxon>Pseudomonadati</taxon>
        <taxon>Bacteroidota</taxon>
        <taxon>Bacteroidia</taxon>
        <taxon>Bacteroidales</taxon>
        <taxon>Bacteroidaceae</taxon>
        <taxon>Phocaeicola</taxon>
    </lineage>
</organism>
<dbReference type="GO" id="GO:0046872">
    <property type="term" value="F:metal ion binding"/>
    <property type="evidence" value="ECO:0007669"/>
    <property type="project" value="UniProtKB-KW"/>
</dbReference>
<comment type="subcellular location">
    <subcellularLocation>
        <location evidence="1">Cytoplasm</location>
    </subcellularLocation>
</comment>
<dbReference type="PANTHER" id="PTHR36438">
    <property type="entry name" value="IRON-SULFUR CLUSTER REPAIR PROTEIN YTFE"/>
    <property type="match status" value="1"/>
</dbReference>
<dbReference type="AlphaFoldDB" id="A0A948X3M6"/>